<dbReference type="Pfam" id="PF13516">
    <property type="entry name" value="LRR_6"/>
    <property type="match status" value="3"/>
</dbReference>
<dbReference type="SUPFAM" id="SSF52058">
    <property type="entry name" value="L domain-like"/>
    <property type="match status" value="1"/>
</dbReference>
<name>A0A3G5AAS6_9VIRU</name>
<gene>
    <name evidence="1" type="ORF">Hyperionvirus6_12</name>
</gene>
<dbReference type="GO" id="GO:0031146">
    <property type="term" value="P:SCF-dependent proteasomal ubiquitin-dependent protein catabolic process"/>
    <property type="evidence" value="ECO:0007669"/>
    <property type="project" value="TreeGrafter"/>
</dbReference>
<organism evidence="1">
    <name type="scientific">Hyperionvirus sp</name>
    <dbReference type="NCBI Taxonomy" id="2487770"/>
    <lineage>
        <taxon>Viruses</taxon>
        <taxon>Varidnaviria</taxon>
        <taxon>Bamfordvirae</taxon>
        <taxon>Nucleocytoviricota</taxon>
        <taxon>Megaviricetes</taxon>
        <taxon>Imitervirales</taxon>
        <taxon>Mimiviridae</taxon>
        <taxon>Klosneuvirinae</taxon>
    </lineage>
</organism>
<evidence type="ECO:0000313" key="1">
    <source>
        <dbReference type="EMBL" id="AYV83331.1"/>
    </source>
</evidence>
<sequence length="480" mass="54622">MHHHIYQVPFHVLCEYLDLIELKNLANTNRSLKKLVYAAAEPVVEITKPRMGIILMKLCANVKLKASQPLKRVNDKMLNKLTRLTCLYLPSAPMLSKPVTNKGLSYLPYLTYLNLRKNNYITDKDLINLTSLQNLDLTDNKLITHIGITHLTNLSQLIIFNNDKINNFSIMHLTNLRCMAVSGNNFITDVGIASLLNLTNLEYRYCDNITDDGLGCLTNLIRLNFSSDKITNRSIGKLINLTSLDLNNNDSFNDEGLISLSKLTKLKINNNCGISNVGISKLKNLRELMLTNSHNITDQGIKNLTMLTKLSLYDDDQITDCGLSHLISLIELKILENSNIKGKCFPFLVNLKFLTIFKSSIADRYMIYLLKLQRICVSNCRYLTDVGINVLSNLKYIFLEGSIRGTKDGSSLGSYSDAAVISLPKLKEIRLKGDHDIDDKDMILSKRDVKIIEDDTFNCEKYFFNDNWLNMCYELYDDDE</sequence>
<evidence type="ECO:0008006" key="2">
    <source>
        <dbReference type="Google" id="ProtNLM"/>
    </source>
</evidence>
<dbReference type="PANTHER" id="PTHR13318">
    <property type="entry name" value="PARTNER OF PAIRED, ISOFORM B-RELATED"/>
    <property type="match status" value="1"/>
</dbReference>
<dbReference type="SMART" id="SM00367">
    <property type="entry name" value="LRR_CC"/>
    <property type="match status" value="7"/>
</dbReference>
<proteinExistence type="predicted"/>
<accession>A0A3G5AAS6</accession>
<reference evidence="1" key="1">
    <citation type="submission" date="2018-10" db="EMBL/GenBank/DDBJ databases">
        <title>Hidden diversity of soil giant viruses.</title>
        <authorList>
            <person name="Schulz F."/>
            <person name="Alteio L."/>
            <person name="Goudeau D."/>
            <person name="Ryan E.M."/>
            <person name="Malmstrom R.R."/>
            <person name="Blanchard J."/>
            <person name="Woyke T."/>
        </authorList>
    </citation>
    <scope>NUCLEOTIDE SEQUENCE</scope>
    <source>
        <strain evidence="1">HYV1</strain>
    </source>
</reference>
<dbReference type="InterPro" id="IPR032675">
    <property type="entry name" value="LRR_dom_sf"/>
</dbReference>
<protein>
    <recommendedName>
        <fullName evidence="2">Leucine-rich repeat protein</fullName>
    </recommendedName>
</protein>
<dbReference type="Gene3D" id="3.80.10.10">
    <property type="entry name" value="Ribonuclease Inhibitor"/>
    <property type="match status" value="3"/>
</dbReference>
<dbReference type="InterPro" id="IPR006553">
    <property type="entry name" value="Leu-rich_rpt_Cys-con_subtyp"/>
</dbReference>
<dbReference type="InterPro" id="IPR001611">
    <property type="entry name" value="Leu-rich_rpt"/>
</dbReference>
<dbReference type="EMBL" id="MK072388">
    <property type="protein sequence ID" value="AYV83331.1"/>
    <property type="molecule type" value="Genomic_DNA"/>
</dbReference>
<dbReference type="GO" id="GO:0019005">
    <property type="term" value="C:SCF ubiquitin ligase complex"/>
    <property type="evidence" value="ECO:0007669"/>
    <property type="project" value="TreeGrafter"/>
</dbReference>